<dbReference type="InterPro" id="IPR001405">
    <property type="entry name" value="UPF0758"/>
</dbReference>
<name>A0A142B6M7_9GAMM</name>
<evidence type="ECO:0000256" key="5">
    <source>
        <dbReference type="ARBA" id="ARBA00023049"/>
    </source>
</evidence>
<evidence type="ECO:0000313" key="9">
    <source>
        <dbReference type="Proteomes" id="UP000071065"/>
    </source>
</evidence>
<feature type="domain" description="MPN" evidence="7">
    <location>
        <begin position="155"/>
        <end position="277"/>
    </location>
</feature>
<dbReference type="SUPFAM" id="SSF102712">
    <property type="entry name" value="JAB1/MPN domain"/>
    <property type="match status" value="1"/>
</dbReference>
<comment type="similarity">
    <text evidence="6">Belongs to the UPF0758 family.</text>
</comment>
<evidence type="ECO:0000259" key="7">
    <source>
        <dbReference type="PROSITE" id="PS50249"/>
    </source>
</evidence>
<dbReference type="Gene3D" id="3.40.140.10">
    <property type="entry name" value="Cytidine Deaminase, domain 2"/>
    <property type="match status" value="1"/>
</dbReference>
<evidence type="ECO:0000256" key="3">
    <source>
        <dbReference type="ARBA" id="ARBA00022801"/>
    </source>
</evidence>
<proteinExistence type="inferred from homology"/>
<dbReference type="PANTHER" id="PTHR30471">
    <property type="entry name" value="DNA REPAIR PROTEIN RADC"/>
    <property type="match status" value="1"/>
</dbReference>
<reference evidence="8 9" key="1">
    <citation type="journal article" date="2016" name="Front. Microbiol.">
        <title>Genomic Insight into the Host-Endosymbiont Relationship of Endozoicomonas montiporae CL-33(T) with its Coral Host.</title>
        <authorList>
            <person name="Ding J.-Y."/>
            <person name="Shiu J.-H."/>
            <person name="Chen W.-M."/>
            <person name="Chiang Y.-R."/>
            <person name="Tang S.-L."/>
        </authorList>
    </citation>
    <scope>NUCLEOTIDE SEQUENCE [LARGE SCALE GENOMIC DNA]</scope>
    <source>
        <strain evidence="8 9">CL-33</strain>
    </source>
</reference>
<accession>A0A142B6M7</accession>
<dbReference type="InterPro" id="IPR037518">
    <property type="entry name" value="MPN"/>
</dbReference>
<dbReference type="PROSITE" id="PS01302">
    <property type="entry name" value="UPF0758"/>
    <property type="match status" value="1"/>
</dbReference>
<dbReference type="PROSITE" id="PS50249">
    <property type="entry name" value="MPN"/>
    <property type="match status" value="1"/>
</dbReference>
<dbReference type="STRING" id="570277.EZMO1_0131"/>
<dbReference type="EMBL" id="CP013251">
    <property type="protein sequence ID" value="AMO54403.1"/>
    <property type="molecule type" value="Genomic_DNA"/>
</dbReference>
<dbReference type="InterPro" id="IPR046778">
    <property type="entry name" value="UPF0758_N"/>
</dbReference>
<dbReference type="SUPFAM" id="SSF47781">
    <property type="entry name" value="RuvA domain 2-like"/>
    <property type="match status" value="1"/>
</dbReference>
<dbReference type="CDD" id="cd08071">
    <property type="entry name" value="MPN_DUF2466"/>
    <property type="match status" value="1"/>
</dbReference>
<dbReference type="Proteomes" id="UP000071065">
    <property type="component" value="Chromosome"/>
</dbReference>
<dbReference type="Pfam" id="PF04002">
    <property type="entry name" value="RadC"/>
    <property type="match status" value="1"/>
</dbReference>
<dbReference type="GO" id="GO:0008237">
    <property type="term" value="F:metallopeptidase activity"/>
    <property type="evidence" value="ECO:0007669"/>
    <property type="project" value="UniProtKB-KW"/>
</dbReference>
<keyword evidence="5" id="KW-0482">Metalloprotease</keyword>
<keyword evidence="1" id="KW-0645">Protease</keyword>
<dbReference type="AlphaFoldDB" id="A0A142B6M7"/>
<evidence type="ECO:0000256" key="6">
    <source>
        <dbReference type="RuleBase" id="RU003797"/>
    </source>
</evidence>
<sequence length="278" mass="31488">MFRKGNWYEYLEHLYHALSRLSFYCSTFPEFYPASLVRKEHAQFKKSPFMPDTQCNITQPLPERPREKLLSNGAESLSDTELLAILLRTGSKGIGVIELSRTLIQHFGSLDELLTARPAQLRRFKGLGQAKIAELQAILAVCQRVLEHRVRHGNALTSPDNTRQYLQMHFRGQTSEQFACLFLDTRHRVIVLETLFYGTINSAAVYPREILKRALALNASAVILSHNHPSGDPEPSQADIRITQTIKQALELIDIKCLDHMIVGRGQIVSLAERGLLT</sequence>
<dbReference type="GO" id="GO:0006508">
    <property type="term" value="P:proteolysis"/>
    <property type="evidence" value="ECO:0007669"/>
    <property type="project" value="UniProtKB-KW"/>
</dbReference>
<dbReference type="InterPro" id="IPR010994">
    <property type="entry name" value="RuvA_2-like"/>
</dbReference>
<evidence type="ECO:0000256" key="2">
    <source>
        <dbReference type="ARBA" id="ARBA00022723"/>
    </source>
</evidence>
<evidence type="ECO:0000256" key="4">
    <source>
        <dbReference type="ARBA" id="ARBA00022833"/>
    </source>
</evidence>
<protein>
    <submittedName>
        <fullName evidence="8">DNA repair protein RadC</fullName>
    </submittedName>
</protein>
<keyword evidence="4" id="KW-0862">Zinc</keyword>
<dbReference type="Gene3D" id="1.10.150.20">
    <property type="entry name" value="5' to 3' exonuclease, C-terminal subdomain"/>
    <property type="match status" value="1"/>
</dbReference>
<dbReference type="InterPro" id="IPR025657">
    <property type="entry name" value="RadC_JAB"/>
</dbReference>
<keyword evidence="2" id="KW-0479">Metal-binding</keyword>
<organism evidence="8 9">
    <name type="scientific">Endozoicomonas montiporae CL-33</name>
    <dbReference type="NCBI Taxonomy" id="570277"/>
    <lineage>
        <taxon>Bacteria</taxon>
        <taxon>Pseudomonadati</taxon>
        <taxon>Pseudomonadota</taxon>
        <taxon>Gammaproteobacteria</taxon>
        <taxon>Oceanospirillales</taxon>
        <taxon>Endozoicomonadaceae</taxon>
        <taxon>Endozoicomonas</taxon>
    </lineage>
</organism>
<evidence type="ECO:0000313" key="8">
    <source>
        <dbReference type="EMBL" id="AMO54403.1"/>
    </source>
</evidence>
<dbReference type="InterPro" id="IPR020891">
    <property type="entry name" value="UPF0758_CS"/>
</dbReference>
<dbReference type="Pfam" id="PF20582">
    <property type="entry name" value="UPF0758_N"/>
    <property type="match status" value="1"/>
</dbReference>
<dbReference type="NCBIfam" id="NF000642">
    <property type="entry name" value="PRK00024.1"/>
    <property type="match status" value="1"/>
</dbReference>
<dbReference type="PATRIC" id="fig|570277.3.peg.136"/>
<gene>
    <name evidence="8" type="primary">radC</name>
    <name evidence="8" type="ORF">EZMO1_0131</name>
</gene>
<evidence type="ECO:0000256" key="1">
    <source>
        <dbReference type="ARBA" id="ARBA00022670"/>
    </source>
</evidence>
<dbReference type="KEGG" id="emp:EZMO1_0131"/>
<dbReference type="PANTHER" id="PTHR30471:SF3">
    <property type="entry name" value="UPF0758 PROTEIN YEES-RELATED"/>
    <property type="match status" value="1"/>
</dbReference>
<dbReference type="NCBIfam" id="TIGR00608">
    <property type="entry name" value="radc"/>
    <property type="match status" value="1"/>
</dbReference>
<keyword evidence="3" id="KW-0378">Hydrolase</keyword>
<dbReference type="GO" id="GO:0046872">
    <property type="term" value="F:metal ion binding"/>
    <property type="evidence" value="ECO:0007669"/>
    <property type="project" value="UniProtKB-KW"/>
</dbReference>